<dbReference type="RefSeq" id="WP_010859924.1">
    <property type="nucleotide sequence ID" value="NZ_KB933398.1"/>
</dbReference>
<dbReference type="OrthoDB" id="2909032at2"/>
<gene>
    <name evidence="1" type="ORF">H131_14948</name>
</gene>
<dbReference type="eggNOG" id="ENOG502ZHIA">
    <property type="taxonomic scope" value="Bacteria"/>
</dbReference>
<dbReference type="AlphaFoldDB" id="R7ZCR4"/>
<evidence type="ECO:0000313" key="2">
    <source>
        <dbReference type="Proteomes" id="UP000013911"/>
    </source>
</evidence>
<protein>
    <submittedName>
        <fullName evidence="1">Uncharacterized protein</fullName>
    </submittedName>
</protein>
<dbReference type="Proteomes" id="UP000013911">
    <property type="component" value="Unassembled WGS sequence"/>
</dbReference>
<dbReference type="HOGENOM" id="CLU_2246734_0_0_9"/>
<organism evidence="1 2">
    <name type="scientific">Lysinibacillus sphaericus OT4b.31</name>
    <dbReference type="NCBI Taxonomy" id="1285586"/>
    <lineage>
        <taxon>Bacteria</taxon>
        <taxon>Bacillati</taxon>
        <taxon>Bacillota</taxon>
        <taxon>Bacilli</taxon>
        <taxon>Bacillales</taxon>
        <taxon>Bacillaceae</taxon>
        <taxon>Lysinibacillus</taxon>
    </lineage>
</organism>
<comment type="caution">
    <text evidence="1">The sequence shown here is derived from an EMBL/GenBank/DDBJ whole genome shotgun (WGS) entry which is preliminary data.</text>
</comment>
<reference evidence="1 2" key="1">
    <citation type="submission" date="2013-04" db="EMBL/GenBank/DDBJ databases">
        <title>Draft genome of the heavy metal tolerant bacterium Lysinibacillus sphaericus strain OT4b.31.</title>
        <authorList>
            <person name="Pena-Montenegro T.D."/>
            <person name="Dussan J."/>
        </authorList>
    </citation>
    <scope>NUCLEOTIDE SEQUENCE [LARGE SCALE GENOMIC DNA]</scope>
    <source>
        <strain evidence="1 2">OT4b.31</strain>
    </source>
</reference>
<proteinExistence type="predicted"/>
<evidence type="ECO:0000313" key="1">
    <source>
        <dbReference type="EMBL" id="EON71791.1"/>
    </source>
</evidence>
<sequence>MIDITSKKVVTTRKEHPCFGCTEAINKGASAVYVTAKEDEQHKRFHLHEDCNKKIVKDKRFSGSGLYKGCIKDAENQREEVSSINFIPNEELPFLAMKFNNRAEI</sequence>
<name>R7ZCR4_LYSSH</name>
<accession>R7ZCR4</accession>
<dbReference type="EMBL" id="AQPX01000021">
    <property type="protein sequence ID" value="EON71791.1"/>
    <property type="molecule type" value="Genomic_DNA"/>
</dbReference>
<dbReference type="PATRIC" id="fig|1285586.5.peg.3059"/>